<evidence type="ECO:0000259" key="2">
    <source>
        <dbReference type="PROSITE" id="PS51704"/>
    </source>
</evidence>
<comment type="caution">
    <text evidence="3">The sequence shown here is derived from an EMBL/GenBank/DDBJ whole genome shotgun (WGS) entry which is preliminary data.</text>
</comment>
<sequence>MAGGGRTLLDRVEAHGHRGSRGLRPENTLPAFAHALALGVDVIELDVGLTADGEVVVHHDQALSALTARDTAPSRADDPMFPYVGKPIRDLTLAQIKTVDAGMRRASDTDPFVLTQLPIVGTRVPTLAEVCDLVVRLDAHTTDLAIEVKTDPGWPDHEVARLVEAVADVMDIWGLTRRTRLLGFDWRVLGHARRLAPQAAGRVALIEPETLKPGSAWLAGVVPPEPADPLDGTAWTRLLTGAISAGATVLSPERTLVRPELIGEAHRLGLAVTVWTVNEPAEMARLIEMGVDGIVTDHPDRLRLVMAERGLPLPPCHGPRTSVEAV</sequence>
<dbReference type="Gene3D" id="3.20.20.190">
    <property type="entry name" value="Phosphatidylinositol (PI) phosphodiesterase"/>
    <property type="match status" value="1"/>
</dbReference>
<dbReference type="Proteomes" id="UP000805614">
    <property type="component" value="Unassembled WGS sequence"/>
</dbReference>
<dbReference type="EMBL" id="JABVEC010000010">
    <property type="protein sequence ID" value="MBC6466854.1"/>
    <property type="molecule type" value="Genomic_DNA"/>
</dbReference>
<dbReference type="Pfam" id="PF03009">
    <property type="entry name" value="GDPD"/>
    <property type="match status" value="1"/>
</dbReference>
<evidence type="ECO:0000313" key="3">
    <source>
        <dbReference type="EMBL" id="MBC6466854.1"/>
    </source>
</evidence>
<dbReference type="PROSITE" id="PS51704">
    <property type="entry name" value="GP_PDE"/>
    <property type="match status" value="1"/>
</dbReference>
<name>A0ABR7LPZ5_9ACTN</name>
<keyword evidence="4" id="KW-1185">Reference proteome</keyword>
<dbReference type="PANTHER" id="PTHR46211">
    <property type="entry name" value="GLYCEROPHOSPHORYL DIESTER PHOSPHODIESTERASE"/>
    <property type="match status" value="1"/>
</dbReference>
<dbReference type="InterPro" id="IPR030395">
    <property type="entry name" value="GP_PDE_dom"/>
</dbReference>
<accession>A0ABR7LPZ5</accession>
<dbReference type="RefSeq" id="WP_187243872.1">
    <property type="nucleotide sequence ID" value="NZ_BAAAOK010000027.1"/>
</dbReference>
<dbReference type="PANTHER" id="PTHR46211:SF14">
    <property type="entry name" value="GLYCEROPHOSPHODIESTER PHOSPHODIESTERASE"/>
    <property type="match status" value="1"/>
</dbReference>
<organism evidence="3 4">
    <name type="scientific">Actinomadura alba</name>
    <dbReference type="NCBI Taxonomy" id="406431"/>
    <lineage>
        <taxon>Bacteria</taxon>
        <taxon>Bacillati</taxon>
        <taxon>Actinomycetota</taxon>
        <taxon>Actinomycetes</taxon>
        <taxon>Streptosporangiales</taxon>
        <taxon>Thermomonosporaceae</taxon>
        <taxon>Actinomadura</taxon>
    </lineage>
</organism>
<dbReference type="SUPFAM" id="SSF51695">
    <property type="entry name" value="PLC-like phosphodiesterases"/>
    <property type="match status" value="1"/>
</dbReference>
<reference evidence="3 4" key="1">
    <citation type="submission" date="2020-06" db="EMBL/GenBank/DDBJ databases">
        <title>Actinomadura xiongansis sp. nov., isolated from soil of Baiyangdian.</title>
        <authorList>
            <person name="Zhang X."/>
        </authorList>
    </citation>
    <scope>NUCLEOTIDE SEQUENCE [LARGE SCALE GENOMIC DNA]</scope>
    <source>
        <strain evidence="3 4">HBUM206468</strain>
    </source>
</reference>
<feature type="region of interest" description="Disordered" evidence="1">
    <location>
        <begin position="1"/>
        <end position="24"/>
    </location>
</feature>
<gene>
    <name evidence="3" type="ORF">HKK74_15280</name>
</gene>
<protein>
    <submittedName>
        <fullName evidence="3">Glycerophosphodiester phosphodiesterase</fullName>
    </submittedName>
</protein>
<evidence type="ECO:0000313" key="4">
    <source>
        <dbReference type="Proteomes" id="UP000805614"/>
    </source>
</evidence>
<proteinExistence type="predicted"/>
<dbReference type="InterPro" id="IPR017946">
    <property type="entry name" value="PLC-like_Pdiesterase_TIM-brl"/>
</dbReference>
<evidence type="ECO:0000256" key="1">
    <source>
        <dbReference type="SAM" id="MobiDB-lite"/>
    </source>
</evidence>
<feature type="domain" description="GP-PDE" evidence="2">
    <location>
        <begin position="12"/>
        <end position="306"/>
    </location>
</feature>